<organism evidence="2 3">
    <name type="scientific">Orbilia oligospora</name>
    <name type="common">Nematode-trapping fungus</name>
    <name type="synonym">Arthrobotrys oligospora</name>
    <dbReference type="NCBI Taxonomy" id="2813651"/>
    <lineage>
        <taxon>Eukaryota</taxon>
        <taxon>Fungi</taxon>
        <taxon>Dikarya</taxon>
        <taxon>Ascomycota</taxon>
        <taxon>Pezizomycotina</taxon>
        <taxon>Orbiliomycetes</taxon>
        <taxon>Orbiliales</taxon>
        <taxon>Orbiliaceae</taxon>
        <taxon>Orbilia</taxon>
    </lineage>
</organism>
<dbReference type="Proteomes" id="UP000297595">
    <property type="component" value="Unassembled WGS sequence"/>
</dbReference>
<proteinExistence type="predicted"/>
<dbReference type="EMBL" id="SOZJ01000006">
    <property type="protein sequence ID" value="TGJ65986.1"/>
    <property type="molecule type" value="Genomic_DNA"/>
</dbReference>
<feature type="compositionally biased region" description="Acidic residues" evidence="1">
    <location>
        <begin position="92"/>
        <end position="109"/>
    </location>
</feature>
<feature type="compositionally biased region" description="Basic and acidic residues" evidence="1">
    <location>
        <begin position="1273"/>
        <end position="1284"/>
    </location>
</feature>
<feature type="compositionally biased region" description="Basic and acidic residues" evidence="1">
    <location>
        <begin position="484"/>
        <end position="537"/>
    </location>
</feature>
<feature type="compositionally biased region" description="Acidic residues" evidence="1">
    <location>
        <begin position="1228"/>
        <end position="1240"/>
    </location>
</feature>
<evidence type="ECO:0000313" key="2">
    <source>
        <dbReference type="EMBL" id="TGJ65986.1"/>
    </source>
</evidence>
<feature type="compositionally biased region" description="Acidic residues" evidence="1">
    <location>
        <begin position="1009"/>
        <end position="1020"/>
    </location>
</feature>
<sequence length="1412" mass="154862">MDLNKHQRKHPPKSSGPVYQVPNIPSDSFPFTVGTAQEPLQPNPGPCLFKNSILPKYSFKSLHRQPIDPEALGVASMGALRSRKWNVQAEPVETDDEAEEEEEGEEEEGNILMAATGRYKRQESKKRGFSRPHENYPIADSNSQKTGLRVISWYPDQAGSMCLTDQQGHFQLFRKLFAPFQDDKDPKGKNSKPSIIDSKGKIPPLLDERTKVGSMFAQTIALSSAAHNSGPDGQPLFDHYSINEANARILNMLSGSPDQLRQAKETMKHWGDNSRQVSLNLNRAPDAPLLQGRHSLWVQRTNTSSGMFLRKESREYCPECVRSIPVPAARETAGRYRLCPHWREVIGSGYTETTHAFGGSQNCPFCGRARGTQSTRHSDACPFHMPIGPSTSAGEYDDGLAGDTDFKKLRADPKAFDDPTTTTTTPAPARAASVPPEGLDLNVGIVGDDGSEHSDEDDSGLDDDDWKMKDAPKFVPPPPPPPGPKEKKGEKPKKGGDGGDEVGDKRDDKSDDKRVDKRVDKKDDKKDDGKDDRKDGVDTPTVIVITNSVMPQGHLRALDAEDQATNSLHCTQAANVIKLAKGSADLEQKSKAHYFAGVRNVAKISPDDRQRIVDIEAAVKAANIPRPFWEPNTYINASTKDFSKDTDGSQRLPDNVLENATTIRPTLGQLDPAHSKINYTGPRRKLFRGNETWFLTRFGGSRLTYANWMAGTATFADVQTAAPMDTTAATHPTEFYIKDTLEGVNWYGDTGIMTLPGPKPPPPLPKSTPKDKNGKPIIKIDGKSHEEIGKLVSKYLHQVVPAVGTRSNGSKKTDPSFCIACKKQTTKLGDARRHQHYGKCWASWPGPGDGDDGSGPPDGGGGSGPPDGATGKGTRSTRPARSPALGRPLCCLPSTPDMTRKRKLWESVQGYVTDSEDERDFLPTAKKEQSKTKDDIGTPRDPSKSFNLGDAIDTKIFTGKRQKRSLKKAKQDYKSSEFISSTPTPLPNPNSPVSTGRPEGSESKKAEPAEQESGVEENEQVESPLPCPGSESSPRPSGPKKRKQPLATGLRSTAAAPPILPQKNLVSTHTSRAKSKPFVPATATKATTATKLIVSKTSTYKSQDGQDVTLEERKFTRRTKGKTPKDFTEVIESIREPGKDAALIRLYRFQEGEETGLENSSKKRKIDEENQEDTQAEEDGNEVKVVSEEGQDEEHENGASLGEERQSELSLEESENEADKKDDKEDNNMEEEEEEQETEEEKAPSPKKKLRAPPRKKPEPPKEVKTPSRRAKSVGEKEPEKTTENKTPVKPKTKKKVTLDTPVTDEPKPPKVYRKTPRVTTTTKKSAKTELRETGTETETPSKPPSKKAVAKTTKDTAAKTTKEPTVAKKVAIKTPRKAATKAAETKKAKANTLAKTTIAKKAGASKRVSKK</sequence>
<name>A0A8H2HNW8_ORBOL</name>
<feature type="compositionally biased region" description="Basic and acidic residues" evidence="1">
    <location>
        <begin position="999"/>
        <end position="1008"/>
    </location>
</feature>
<feature type="compositionally biased region" description="Basic residues" evidence="1">
    <location>
        <begin position="958"/>
        <end position="968"/>
    </location>
</feature>
<feature type="compositionally biased region" description="Basic and acidic residues" evidence="1">
    <location>
        <begin position="925"/>
        <end position="943"/>
    </location>
</feature>
<feature type="compositionally biased region" description="Basic and acidic residues" evidence="1">
    <location>
        <begin position="1217"/>
        <end position="1227"/>
    </location>
</feature>
<feature type="compositionally biased region" description="Acidic residues" evidence="1">
    <location>
        <begin position="1169"/>
        <end position="1180"/>
    </location>
</feature>
<gene>
    <name evidence="2" type="ORF">EYR41_009917</name>
</gene>
<feature type="compositionally biased region" description="Basic residues" evidence="1">
    <location>
        <begin position="1"/>
        <end position="12"/>
    </location>
</feature>
<feature type="region of interest" description="Disordered" evidence="1">
    <location>
        <begin position="1149"/>
        <end position="1387"/>
    </location>
</feature>
<feature type="region of interest" description="Disordered" evidence="1">
    <location>
        <begin position="89"/>
        <end position="141"/>
    </location>
</feature>
<feature type="region of interest" description="Disordered" evidence="1">
    <location>
        <begin position="410"/>
        <end position="539"/>
    </location>
</feature>
<evidence type="ECO:0000256" key="1">
    <source>
        <dbReference type="SAM" id="MobiDB-lite"/>
    </source>
</evidence>
<feature type="region of interest" description="Disordered" evidence="1">
    <location>
        <begin position="844"/>
        <end position="1079"/>
    </location>
</feature>
<feature type="compositionally biased region" description="Basic residues" evidence="1">
    <location>
        <begin position="1245"/>
        <end position="1255"/>
    </location>
</feature>
<feature type="compositionally biased region" description="Basic and acidic residues" evidence="1">
    <location>
        <begin position="1353"/>
        <end position="1367"/>
    </location>
</feature>
<comment type="caution">
    <text evidence="2">The sequence shown here is derived from an EMBL/GenBank/DDBJ whole genome shotgun (WGS) entry which is preliminary data.</text>
</comment>
<feature type="region of interest" description="Disordered" evidence="1">
    <location>
        <begin position="1"/>
        <end position="44"/>
    </location>
</feature>
<feature type="compositionally biased region" description="Low complexity" evidence="1">
    <location>
        <begin position="418"/>
        <end position="436"/>
    </location>
</feature>
<feature type="compositionally biased region" description="Pro residues" evidence="1">
    <location>
        <begin position="474"/>
        <end position="483"/>
    </location>
</feature>
<feature type="compositionally biased region" description="Basic and acidic residues" evidence="1">
    <location>
        <begin position="1256"/>
        <end position="1266"/>
    </location>
</feature>
<evidence type="ECO:0000313" key="3">
    <source>
        <dbReference type="Proteomes" id="UP000297595"/>
    </source>
</evidence>
<feature type="compositionally biased region" description="Gly residues" evidence="1">
    <location>
        <begin position="856"/>
        <end position="865"/>
    </location>
</feature>
<accession>A0A8H2HNW8</accession>
<reference evidence="2 3" key="1">
    <citation type="submission" date="2019-03" db="EMBL/GenBank/DDBJ databases">
        <title>Nematode-trapping fungi genome.</title>
        <authorList>
            <person name="Vidal-Diez De Ulzurrun G."/>
        </authorList>
    </citation>
    <scope>NUCLEOTIDE SEQUENCE [LARGE SCALE GENOMIC DNA]</scope>
    <source>
        <strain evidence="2 3">TWF154</strain>
    </source>
</reference>
<protein>
    <submittedName>
        <fullName evidence="2">Uncharacterized protein</fullName>
    </submittedName>
</protein>
<feature type="compositionally biased region" description="Basic residues" evidence="1">
    <location>
        <begin position="1371"/>
        <end position="1380"/>
    </location>
</feature>
<feature type="compositionally biased region" description="Basic and acidic residues" evidence="1">
    <location>
        <begin position="120"/>
        <end position="134"/>
    </location>
</feature>
<feature type="compositionally biased region" description="Pro residues" evidence="1">
    <location>
        <begin position="757"/>
        <end position="766"/>
    </location>
</feature>
<feature type="region of interest" description="Disordered" evidence="1">
    <location>
        <begin position="756"/>
        <end position="778"/>
    </location>
</feature>
<feature type="region of interest" description="Disordered" evidence="1">
    <location>
        <begin position="181"/>
        <end position="202"/>
    </location>
</feature>
<feature type="compositionally biased region" description="Acidic residues" evidence="1">
    <location>
        <begin position="454"/>
        <end position="465"/>
    </location>
</feature>
<feature type="compositionally biased region" description="Basic and acidic residues" evidence="1">
    <location>
        <begin position="768"/>
        <end position="778"/>
    </location>
</feature>